<proteinExistence type="predicted"/>
<dbReference type="InterPro" id="IPR027275">
    <property type="entry name" value="PRC-brl_dom"/>
</dbReference>
<dbReference type="Gene3D" id="2.30.30.240">
    <property type="entry name" value="PRC-barrel domain"/>
    <property type="match status" value="1"/>
</dbReference>
<evidence type="ECO:0000313" key="3">
    <source>
        <dbReference type="Proteomes" id="UP000597444"/>
    </source>
</evidence>
<organism evidence="2 3">
    <name type="scientific">Reticulibacter mediterranei</name>
    <dbReference type="NCBI Taxonomy" id="2778369"/>
    <lineage>
        <taxon>Bacteria</taxon>
        <taxon>Bacillati</taxon>
        <taxon>Chloroflexota</taxon>
        <taxon>Ktedonobacteria</taxon>
        <taxon>Ktedonobacterales</taxon>
        <taxon>Reticulibacteraceae</taxon>
        <taxon>Reticulibacter</taxon>
    </lineage>
</organism>
<evidence type="ECO:0000313" key="2">
    <source>
        <dbReference type="EMBL" id="GHO97762.1"/>
    </source>
</evidence>
<dbReference type="Pfam" id="PF05239">
    <property type="entry name" value="PRC"/>
    <property type="match status" value="1"/>
</dbReference>
<accession>A0A8J3N432</accession>
<name>A0A8J3N432_9CHLR</name>
<dbReference type="RefSeq" id="WP_220208541.1">
    <property type="nucleotide sequence ID" value="NZ_BNJK01000002.1"/>
</dbReference>
<evidence type="ECO:0000259" key="1">
    <source>
        <dbReference type="Pfam" id="PF05239"/>
    </source>
</evidence>
<feature type="domain" description="PRC-barrel" evidence="1">
    <location>
        <begin position="6"/>
        <end position="51"/>
    </location>
</feature>
<gene>
    <name evidence="2" type="ORF">KSF_078100</name>
</gene>
<dbReference type="Proteomes" id="UP000597444">
    <property type="component" value="Unassembled WGS sequence"/>
</dbReference>
<dbReference type="EMBL" id="BNJK01000002">
    <property type="protein sequence ID" value="GHO97762.1"/>
    <property type="molecule type" value="Genomic_DNA"/>
</dbReference>
<dbReference type="InterPro" id="IPR011033">
    <property type="entry name" value="PRC_barrel-like_sf"/>
</dbReference>
<comment type="caution">
    <text evidence="2">The sequence shown here is derived from an EMBL/GenBank/DDBJ whole genome shotgun (WGS) entry which is preliminary data.</text>
</comment>
<dbReference type="AlphaFoldDB" id="A0A8J3N432"/>
<dbReference type="SUPFAM" id="SSF50346">
    <property type="entry name" value="PRC-barrel domain"/>
    <property type="match status" value="1"/>
</dbReference>
<reference evidence="2" key="1">
    <citation type="submission" date="2020-10" db="EMBL/GenBank/DDBJ databases">
        <title>Taxonomic study of unclassified bacteria belonging to the class Ktedonobacteria.</title>
        <authorList>
            <person name="Yabe S."/>
            <person name="Wang C.M."/>
            <person name="Zheng Y."/>
            <person name="Sakai Y."/>
            <person name="Cavaletti L."/>
            <person name="Monciardini P."/>
            <person name="Donadio S."/>
        </authorList>
    </citation>
    <scope>NUCLEOTIDE SEQUENCE</scope>
    <source>
        <strain evidence="2">ID150040</strain>
    </source>
</reference>
<protein>
    <recommendedName>
        <fullName evidence="1">PRC-barrel domain-containing protein</fullName>
    </recommendedName>
</protein>
<sequence>MNRKTLRISDLLSCKIVTADGKVVGHVADVQLTPAPEYRVTALLFGPRAWLLRLHMLNPFNGRPSSKAPNRVLWETIDRIEPPIITLKPGCQPEKQGQEIT</sequence>
<keyword evidence="3" id="KW-1185">Reference proteome</keyword>